<evidence type="ECO:0008006" key="4">
    <source>
        <dbReference type="Google" id="ProtNLM"/>
    </source>
</evidence>
<dbReference type="Proteomes" id="UP001465755">
    <property type="component" value="Unassembled WGS sequence"/>
</dbReference>
<comment type="caution">
    <text evidence="2">The sequence shown here is derived from an EMBL/GenBank/DDBJ whole genome shotgun (WGS) entry which is preliminary data.</text>
</comment>
<dbReference type="EMBL" id="JALJOQ010000034">
    <property type="protein sequence ID" value="KAK9807121.1"/>
    <property type="molecule type" value="Genomic_DNA"/>
</dbReference>
<protein>
    <recommendedName>
        <fullName evidence="4">Cupin 2 conserved barrel domain-containing protein</fullName>
    </recommendedName>
</protein>
<dbReference type="SUPFAM" id="SSF51182">
    <property type="entry name" value="RmlC-like cupins"/>
    <property type="match status" value="1"/>
</dbReference>
<evidence type="ECO:0000313" key="3">
    <source>
        <dbReference type="Proteomes" id="UP001465755"/>
    </source>
</evidence>
<dbReference type="AlphaFoldDB" id="A0AAW1PF61"/>
<proteinExistence type="predicted"/>
<gene>
    <name evidence="2" type="ORF">WJX73_007671</name>
</gene>
<keyword evidence="3" id="KW-1185">Reference proteome</keyword>
<dbReference type="InterPro" id="IPR011051">
    <property type="entry name" value="RmlC_Cupin_sf"/>
</dbReference>
<evidence type="ECO:0000256" key="1">
    <source>
        <dbReference type="SAM" id="MobiDB-lite"/>
    </source>
</evidence>
<evidence type="ECO:0000313" key="2">
    <source>
        <dbReference type="EMBL" id="KAK9807121.1"/>
    </source>
</evidence>
<reference evidence="2 3" key="1">
    <citation type="journal article" date="2024" name="Nat. Commun.">
        <title>Phylogenomics reveals the evolutionary origins of lichenization in chlorophyte algae.</title>
        <authorList>
            <person name="Puginier C."/>
            <person name="Libourel C."/>
            <person name="Otte J."/>
            <person name="Skaloud P."/>
            <person name="Haon M."/>
            <person name="Grisel S."/>
            <person name="Petersen M."/>
            <person name="Berrin J.G."/>
            <person name="Delaux P.M."/>
            <person name="Dal Grande F."/>
            <person name="Keller J."/>
        </authorList>
    </citation>
    <scope>NUCLEOTIDE SEQUENCE [LARGE SCALE GENOMIC DNA]</scope>
    <source>
        <strain evidence="2 3">SAG 2036</strain>
    </source>
</reference>
<name>A0AAW1PF61_9CHLO</name>
<feature type="compositionally biased region" description="Polar residues" evidence="1">
    <location>
        <begin position="1"/>
        <end position="18"/>
    </location>
</feature>
<dbReference type="InterPro" id="IPR014710">
    <property type="entry name" value="RmlC-like_jellyroll"/>
</dbReference>
<sequence length="184" mass="20160">MWQAGNSIAWQKSVSPMRSATTASASNSDDYTPPPYQPWKYTHLWVSADGETHIAECAIEHVKQAGFTGDNDPRAASYPAPLLDGTKVIVNQMPAGNVQQLHPCPHSQFVTVLSGSWYVETTDGTRREFKVGEVMFQDNTEDSPAAKTPQHASGVVGEEPCIVLISQAEFKETVDKPGPFKRIE</sequence>
<dbReference type="Gene3D" id="2.60.120.10">
    <property type="entry name" value="Jelly Rolls"/>
    <property type="match status" value="1"/>
</dbReference>
<feature type="region of interest" description="Disordered" evidence="1">
    <location>
        <begin position="1"/>
        <end position="32"/>
    </location>
</feature>
<organism evidence="2 3">
    <name type="scientific">Symbiochloris irregularis</name>
    <dbReference type="NCBI Taxonomy" id="706552"/>
    <lineage>
        <taxon>Eukaryota</taxon>
        <taxon>Viridiplantae</taxon>
        <taxon>Chlorophyta</taxon>
        <taxon>core chlorophytes</taxon>
        <taxon>Trebouxiophyceae</taxon>
        <taxon>Trebouxiales</taxon>
        <taxon>Trebouxiaceae</taxon>
        <taxon>Symbiochloris</taxon>
    </lineage>
</organism>
<accession>A0AAW1PF61</accession>